<dbReference type="Pfam" id="PF25925">
    <property type="entry name" value="DUF7970"/>
    <property type="match status" value="1"/>
</dbReference>
<dbReference type="InterPro" id="IPR058276">
    <property type="entry name" value="DUF7970"/>
</dbReference>
<dbReference type="RefSeq" id="WP_276305791.1">
    <property type="nucleotide sequence ID" value="NZ_CP119993.1"/>
</dbReference>
<keyword evidence="3" id="KW-1185">Reference proteome</keyword>
<proteinExistence type="predicted"/>
<accession>A0ABD6AF43</accession>
<dbReference type="Proteomes" id="UP001596547">
    <property type="component" value="Unassembled WGS sequence"/>
</dbReference>
<feature type="compositionally biased region" description="Acidic residues" evidence="1">
    <location>
        <begin position="9"/>
        <end position="20"/>
    </location>
</feature>
<sequence length="158" mass="16795">MKPGAGDDPFADDGPGDEGSNDGSAEPPAAEASSSEPSPDSTGAAQPPEAMSTPPDASGEGGAEDGPDASNDSAAEPEPNIPWVLRRGSVKSDRDNVHQFFLRDDTARGERELRNAVERLLEKEVSKLDLREAAYLVAMEHPEEVAATLRSWGYDYLE</sequence>
<dbReference type="EMBL" id="JBHTBF010000003">
    <property type="protein sequence ID" value="MFC7318418.1"/>
    <property type="molecule type" value="Genomic_DNA"/>
</dbReference>
<dbReference type="GeneID" id="79317402"/>
<evidence type="ECO:0000256" key="1">
    <source>
        <dbReference type="SAM" id="MobiDB-lite"/>
    </source>
</evidence>
<evidence type="ECO:0000313" key="3">
    <source>
        <dbReference type="Proteomes" id="UP001596547"/>
    </source>
</evidence>
<organism evidence="2 3">
    <name type="scientific">Halomarina halobia</name>
    <dbReference type="NCBI Taxonomy" id="3033386"/>
    <lineage>
        <taxon>Archaea</taxon>
        <taxon>Methanobacteriati</taxon>
        <taxon>Methanobacteriota</taxon>
        <taxon>Stenosarchaea group</taxon>
        <taxon>Halobacteria</taxon>
        <taxon>Halobacteriales</taxon>
        <taxon>Natronomonadaceae</taxon>
        <taxon>Halomarina</taxon>
    </lineage>
</organism>
<reference evidence="2 3" key="1">
    <citation type="journal article" date="2019" name="Int. J. Syst. Evol. Microbiol.">
        <title>The Global Catalogue of Microorganisms (GCM) 10K type strain sequencing project: providing services to taxonomists for standard genome sequencing and annotation.</title>
        <authorList>
            <consortium name="The Broad Institute Genomics Platform"/>
            <consortium name="The Broad Institute Genome Sequencing Center for Infectious Disease"/>
            <person name="Wu L."/>
            <person name="Ma J."/>
        </authorList>
    </citation>
    <scope>NUCLEOTIDE SEQUENCE [LARGE SCALE GENOMIC DNA]</scope>
    <source>
        <strain evidence="2 3">PSR21</strain>
    </source>
</reference>
<name>A0ABD6AF43_9EURY</name>
<comment type="caution">
    <text evidence="2">The sequence shown here is derived from an EMBL/GenBank/DDBJ whole genome shotgun (WGS) entry which is preliminary data.</text>
</comment>
<protein>
    <submittedName>
        <fullName evidence="2">Uncharacterized protein</fullName>
    </submittedName>
</protein>
<evidence type="ECO:0000313" key="2">
    <source>
        <dbReference type="EMBL" id="MFC7318418.1"/>
    </source>
</evidence>
<feature type="compositionally biased region" description="Low complexity" evidence="1">
    <location>
        <begin position="24"/>
        <end position="39"/>
    </location>
</feature>
<feature type="region of interest" description="Disordered" evidence="1">
    <location>
        <begin position="1"/>
        <end position="89"/>
    </location>
</feature>
<gene>
    <name evidence="2" type="ORF">ACFQPE_16690</name>
</gene>
<dbReference type="AlphaFoldDB" id="A0ABD6AF43"/>